<sequence length="81" mass="9039">MYTGQPQRETRISPGNSAGKKRYCAGSEGISVWEKKFRQSFCSKVLGKKYSGVGILGECVFFSSGRIDRQSRNNSSWKASH</sequence>
<proteinExistence type="predicted"/>
<accession>A0AAV4W6D6</accession>
<evidence type="ECO:0000313" key="3">
    <source>
        <dbReference type="Proteomes" id="UP001054945"/>
    </source>
</evidence>
<protein>
    <submittedName>
        <fullName evidence="2">Uncharacterized protein</fullName>
    </submittedName>
</protein>
<feature type="region of interest" description="Disordered" evidence="1">
    <location>
        <begin position="1"/>
        <end position="23"/>
    </location>
</feature>
<dbReference type="EMBL" id="BPLR01015583">
    <property type="protein sequence ID" value="GIY77163.1"/>
    <property type="molecule type" value="Genomic_DNA"/>
</dbReference>
<gene>
    <name evidence="2" type="ORF">CEXT_172731</name>
</gene>
<evidence type="ECO:0000313" key="2">
    <source>
        <dbReference type="EMBL" id="GIY77163.1"/>
    </source>
</evidence>
<dbReference type="Proteomes" id="UP001054945">
    <property type="component" value="Unassembled WGS sequence"/>
</dbReference>
<keyword evidence="3" id="KW-1185">Reference proteome</keyword>
<evidence type="ECO:0000256" key="1">
    <source>
        <dbReference type="SAM" id="MobiDB-lite"/>
    </source>
</evidence>
<dbReference type="AlphaFoldDB" id="A0AAV4W6D6"/>
<name>A0AAV4W6D6_CAEEX</name>
<comment type="caution">
    <text evidence="2">The sequence shown here is derived from an EMBL/GenBank/DDBJ whole genome shotgun (WGS) entry which is preliminary data.</text>
</comment>
<organism evidence="2 3">
    <name type="scientific">Caerostris extrusa</name>
    <name type="common">Bark spider</name>
    <name type="synonym">Caerostris bankana</name>
    <dbReference type="NCBI Taxonomy" id="172846"/>
    <lineage>
        <taxon>Eukaryota</taxon>
        <taxon>Metazoa</taxon>
        <taxon>Ecdysozoa</taxon>
        <taxon>Arthropoda</taxon>
        <taxon>Chelicerata</taxon>
        <taxon>Arachnida</taxon>
        <taxon>Araneae</taxon>
        <taxon>Araneomorphae</taxon>
        <taxon>Entelegynae</taxon>
        <taxon>Araneoidea</taxon>
        <taxon>Araneidae</taxon>
        <taxon>Caerostris</taxon>
    </lineage>
</organism>
<reference evidence="2 3" key="1">
    <citation type="submission" date="2021-06" db="EMBL/GenBank/DDBJ databases">
        <title>Caerostris extrusa draft genome.</title>
        <authorList>
            <person name="Kono N."/>
            <person name="Arakawa K."/>
        </authorList>
    </citation>
    <scope>NUCLEOTIDE SEQUENCE [LARGE SCALE GENOMIC DNA]</scope>
</reference>